<evidence type="ECO:0000313" key="4">
    <source>
        <dbReference type="Proteomes" id="UP000008141"/>
    </source>
</evidence>
<dbReference type="KEGG" id="cvr:CHLNCDRAFT_50349"/>
<dbReference type="AlphaFoldDB" id="E1Z5Z2"/>
<dbReference type="Proteomes" id="UP000008141">
    <property type="component" value="Unassembled WGS sequence"/>
</dbReference>
<dbReference type="eggNOG" id="ENOG502SYIV">
    <property type="taxonomic scope" value="Eukaryota"/>
</dbReference>
<accession>E1Z5Z2</accession>
<dbReference type="GO" id="GO:0005524">
    <property type="term" value="F:ATP binding"/>
    <property type="evidence" value="ECO:0007669"/>
    <property type="project" value="InterPro"/>
</dbReference>
<feature type="domain" description="Protein kinase" evidence="2">
    <location>
        <begin position="90"/>
        <end position="238"/>
    </location>
</feature>
<evidence type="ECO:0000256" key="1">
    <source>
        <dbReference type="SAM" id="MobiDB-lite"/>
    </source>
</evidence>
<evidence type="ECO:0000259" key="2">
    <source>
        <dbReference type="PROSITE" id="PS50011"/>
    </source>
</evidence>
<dbReference type="InParanoid" id="E1Z5Z2"/>
<protein>
    <recommendedName>
        <fullName evidence="2">Protein kinase domain-containing protein</fullName>
    </recommendedName>
</protein>
<dbReference type="Gene3D" id="3.30.200.20">
    <property type="entry name" value="Phosphorylase Kinase, domain 1"/>
    <property type="match status" value="1"/>
</dbReference>
<dbReference type="RefSeq" id="XP_005850661.1">
    <property type="nucleotide sequence ID" value="XM_005850599.1"/>
</dbReference>
<dbReference type="InterPro" id="IPR011009">
    <property type="entry name" value="Kinase-like_dom_sf"/>
</dbReference>
<dbReference type="SUPFAM" id="SSF56112">
    <property type="entry name" value="Protein kinase-like (PK-like)"/>
    <property type="match status" value="1"/>
</dbReference>
<dbReference type="InterPro" id="IPR001245">
    <property type="entry name" value="Ser-Thr/Tyr_kinase_cat_dom"/>
</dbReference>
<dbReference type="GO" id="GO:0004672">
    <property type="term" value="F:protein kinase activity"/>
    <property type="evidence" value="ECO:0007669"/>
    <property type="project" value="InterPro"/>
</dbReference>
<reference evidence="3 4" key="1">
    <citation type="journal article" date="2010" name="Plant Cell">
        <title>The Chlorella variabilis NC64A genome reveals adaptation to photosymbiosis, coevolution with viruses, and cryptic sex.</title>
        <authorList>
            <person name="Blanc G."/>
            <person name="Duncan G."/>
            <person name="Agarkova I."/>
            <person name="Borodovsky M."/>
            <person name="Gurnon J."/>
            <person name="Kuo A."/>
            <person name="Lindquist E."/>
            <person name="Lucas S."/>
            <person name="Pangilinan J."/>
            <person name="Polle J."/>
            <person name="Salamov A."/>
            <person name="Terry A."/>
            <person name="Yamada T."/>
            <person name="Dunigan D.D."/>
            <person name="Grigoriev I.V."/>
            <person name="Claverie J.M."/>
            <person name="Van Etten J.L."/>
        </authorList>
    </citation>
    <scope>NUCLEOTIDE SEQUENCE [LARGE SCALE GENOMIC DNA]</scope>
    <source>
        <strain evidence="3 4">NC64A</strain>
    </source>
</reference>
<dbReference type="OrthoDB" id="543156at2759"/>
<gene>
    <name evidence="3" type="ORF">CHLNCDRAFT_50349</name>
</gene>
<evidence type="ECO:0000313" key="3">
    <source>
        <dbReference type="EMBL" id="EFN58559.1"/>
    </source>
</evidence>
<dbReference type="PROSITE" id="PS50011">
    <property type="entry name" value="PROTEIN_KINASE_DOM"/>
    <property type="match status" value="1"/>
</dbReference>
<sequence length="238" mass="24623">MENSANDAAAAPAAAQNQEAAQQSEDAGVQTGAGSDSVGGASTAGGSTTMARKSAWGSAKTVLVGVKAAGRFQTLRDLIGDDAYIEESRLKMMKALGEGAFAKVQQAELMPAAASAASAAAGGGGGGGGSDMLARQSIDGRPRIVAVKILRQELLVDPEQVQLFLKEVSLLRKLRHRHIVRFVGCSWDSSLAEESAKGTMPQEMYCTRTAVLRAGVLCVPQLYCTRTAQTSSPPPPCG</sequence>
<feature type="region of interest" description="Disordered" evidence="1">
    <location>
        <begin position="1"/>
        <end position="49"/>
    </location>
</feature>
<dbReference type="InterPro" id="IPR000719">
    <property type="entry name" value="Prot_kinase_dom"/>
</dbReference>
<dbReference type="GeneID" id="17358063"/>
<proteinExistence type="predicted"/>
<organism evidence="4">
    <name type="scientific">Chlorella variabilis</name>
    <name type="common">Green alga</name>
    <dbReference type="NCBI Taxonomy" id="554065"/>
    <lineage>
        <taxon>Eukaryota</taxon>
        <taxon>Viridiplantae</taxon>
        <taxon>Chlorophyta</taxon>
        <taxon>core chlorophytes</taxon>
        <taxon>Trebouxiophyceae</taxon>
        <taxon>Chlorellales</taxon>
        <taxon>Chlorellaceae</taxon>
        <taxon>Chlorella clade</taxon>
        <taxon>Chlorella</taxon>
    </lineage>
</organism>
<keyword evidence="4" id="KW-1185">Reference proteome</keyword>
<dbReference type="Pfam" id="PF07714">
    <property type="entry name" value="PK_Tyr_Ser-Thr"/>
    <property type="match status" value="1"/>
</dbReference>
<name>E1Z5Z2_CHLVA</name>
<dbReference type="EMBL" id="GL433837">
    <property type="protein sequence ID" value="EFN58559.1"/>
    <property type="molecule type" value="Genomic_DNA"/>
</dbReference>